<evidence type="ECO:0000259" key="8">
    <source>
        <dbReference type="Pfam" id="PF07730"/>
    </source>
</evidence>
<dbReference type="Pfam" id="PF07495">
    <property type="entry name" value="Y_Y_Y"/>
    <property type="match status" value="1"/>
</dbReference>
<dbReference type="CDD" id="cd16917">
    <property type="entry name" value="HATPase_UhpB-NarQ-NarX-like"/>
    <property type="match status" value="1"/>
</dbReference>
<dbReference type="Gene3D" id="1.20.5.1930">
    <property type="match status" value="1"/>
</dbReference>
<evidence type="ECO:0000256" key="4">
    <source>
        <dbReference type="SAM" id="Phobius"/>
    </source>
</evidence>
<keyword evidence="1" id="KW-0808">Transferase</keyword>
<feature type="domain" description="Two component regulator three Y" evidence="7">
    <location>
        <begin position="669"/>
        <end position="730"/>
    </location>
</feature>
<keyword evidence="2" id="KW-0418">Kinase</keyword>
<keyword evidence="4" id="KW-0812">Transmembrane</keyword>
<reference evidence="9 10" key="1">
    <citation type="submission" date="2019-12" db="EMBL/GenBank/DDBJ databases">
        <title>Novel species isolated from a subtropical stream in China.</title>
        <authorList>
            <person name="Lu H."/>
        </authorList>
    </citation>
    <scope>NUCLEOTIDE SEQUENCE [LARGE SCALE GENOMIC DNA]</scope>
    <source>
        <strain evidence="9 10">FT50W</strain>
    </source>
</reference>
<keyword evidence="4" id="KW-1133">Transmembrane helix</keyword>
<feature type="chain" id="PRO_5026683849" description="Histidine kinase/HSP90-like ATPase domain-containing protein" evidence="5">
    <location>
        <begin position="20"/>
        <end position="971"/>
    </location>
</feature>
<dbReference type="InterPro" id="IPR036890">
    <property type="entry name" value="HATPase_C_sf"/>
</dbReference>
<feature type="transmembrane region" description="Helical" evidence="4">
    <location>
        <begin position="737"/>
        <end position="755"/>
    </location>
</feature>
<dbReference type="AlphaFoldDB" id="A0A6L8MIF5"/>
<dbReference type="Proteomes" id="UP000474565">
    <property type="component" value="Unassembled WGS sequence"/>
</dbReference>
<evidence type="ECO:0000256" key="5">
    <source>
        <dbReference type="SAM" id="SignalP"/>
    </source>
</evidence>
<dbReference type="PANTHER" id="PTHR24421">
    <property type="entry name" value="NITRATE/NITRITE SENSOR PROTEIN NARX-RELATED"/>
    <property type="match status" value="1"/>
</dbReference>
<feature type="domain" description="Signal transduction histidine kinase subgroup 3 dimerisation and phosphoacceptor" evidence="8">
    <location>
        <begin position="776"/>
        <end position="839"/>
    </location>
</feature>
<name>A0A6L8MIF5_9BURK</name>
<dbReference type="RefSeq" id="WP_161019629.1">
    <property type="nucleotide sequence ID" value="NZ_WWCP01000012.1"/>
</dbReference>
<keyword evidence="3" id="KW-0902">Two-component regulatory system</keyword>
<feature type="signal peptide" evidence="5">
    <location>
        <begin position="1"/>
        <end position="19"/>
    </location>
</feature>
<dbReference type="GO" id="GO:0046983">
    <property type="term" value="F:protein dimerization activity"/>
    <property type="evidence" value="ECO:0007669"/>
    <property type="project" value="InterPro"/>
</dbReference>
<dbReference type="Gene3D" id="2.60.40.10">
    <property type="entry name" value="Immunoglobulins"/>
    <property type="match status" value="1"/>
</dbReference>
<dbReference type="Pfam" id="PF02518">
    <property type="entry name" value="HATPase_c"/>
    <property type="match status" value="1"/>
</dbReference>
<keyword evidence="4" id="KW-0472">Membrane</keyword>
<dbReference type="InterPro" id="IPR013783">
    <property type="entry name" value="Ig-like_fold"/>
</dbReference>
<evidence type="ECO:0000256" key="3">
    <source>
        <dbReference type="ARBA" id="ARBA00023012"/>
    </source>
</evidence>
<dbReference type="InterPro" id="IPR015943">
    <property type="entry name" value="WD40/YVTN_repeat-like_dom_sf"/>
</dbReference>
<evidence type="ECO:0000313" key="10">
    <source>
        <dbReference type="Proteomes" id="UP000474565"/>
    </source>
</evidence>
<dbReference type="PANTHER" id="PTHR24421:SF62">
    <property type="entry name" value="SENSORY TRANSDUCTION HISTIDINE KINASE"/>
    <property type="match status" value="1"/>
</dbReference>
<dbReference type="GO" id="GO:0000155">
    <property type="term" value="F:phosphorelay sensor kinase activity"/>
    <property type="evidence" value="ECO:0007669"/>
    <property type="project" value="InterPro"/>
</dbReference>
<dbReference type="InterPro" id="IPR003594">
    <property type="entry name" value="HATPase_dom"/>
</dbReference>
<comment type="caution">
    <text evidence="9">The sequence shown here is derived from an EMBL/GenBank/DDBJ whole genome shotgun (WGS) entry which is preliminary data.</text>
</comment>
<dbReference type="SUPFAM" id="SSF55874">
    <property type="entry name" value="ATPase domain of HSP90 chaperone/DNA topoisomerase II/histidine kinase"/>
    <property type="match status" value="1"/>
</dbReference>
<dbReference type="Gene3D" id="3.30.565.10">
    <property type="entry name" value="Histidine kinase-like ATPase, C-terminal domain"/>
    <property type="match status" value="1"/>
</dbReference>
<evidence type="ECO:0000256" key="1">
    <source>
        <dbReference type="ARBA" id="ARBA00022679"/>
    </source>
</evidence>
<proteinExistence type="predicted"/>
<keyword evidence="5" id="KW-0732">Signal</keyword>
<dbReference type="EMBL" id="WWCP01000012">
    <property type="protein sequence ID" value="MYM82703.1"/>
    <property type="molecule type" value="Genomic_DNA"/>
</dbReference>
<dbReference type="GO" id="GO:0016020">
    <property type="term" value="C:membrane"/>
    <property type="evidence" value="ECO:0007669"/>
    <property type="project" value="InterPro"/>
</dbReference>
<gene>
    <name evidence="9" type="ORF">GTP44_12135</name>
</gene>
<dbReference type="SUPFAM" id="SSF63829">
    <property type="entry name" value="Calcium-dependent phosphotriesterase"/>
    <property type="match status" value="2"/>
</dbReference>
<dbReference type="InterPro" id="IPR011712">
    <property type="entry name" value="Sig_transdc_His_kin_sub3_dim/P"/>
</dbReference>
<dbReference type="Pfam" id="PF07730">
    <property type="entry name" value="HisKA_3"/>
    <property type="match status" value="1"/>
</dbReference>
<evidence type="ECO:0000313" key="9">
    <source>
        <dbReference type="EMBL" id="MYM82703.1"/>
    </source>
</evidence>
<dbReference type="Gene3D" id="2.130.10.10">
    <property type="entry name" value="YVTN repeat-like/Quinoprotein amine dehydrogenase"/>
    <property type="match status" value="3"/>
</dbReference>
<evidence type="ECO:0008006" key="11">
    <source>
        <dbReference type="Google" id="ProtNLM"/>
    </source>
</evidence>
<organism evidence="9 10">
    <name type="scientific">Duganella lactea</name>
    <dbReference type="NCBI Taxonomy" id="2692173"/>
    <lineage>
        <taxon>Bacteria</taxon>
        <taxon>Pseudomonadati</taxon>
        <taxon>Pseudomonadota</taxon>
        <taxon>Betaproteobacteria</taxon>
        <taxon>Burkholderiales</taxon>
        <taxon>Oxalobacteraceae</taxon>
        <taxon>Telluria group</taxon>
        <taxon>Duganella</taxon>
    </lineage>
</organism>
<protein>
    <recommendedName>
        <fullName evidence="11">Histidine kinase/HSP90-like ATPase domain-containing protein</fullName>
    </recommendedName>
</protein>
<evidence type="ECO:0000259" key="7">
    <source>
        <dbReference type="Pfam" id="PF07495"/>
    </source>
</evidence>
<sequence length="971" mass="105305">MVVWKVALFWLGLMFSVLAVGAPSGADVTFERRTWSPVEGAPSSAWHIAQSADGLLWFASPSGLHRFDGEKFQRVGNIYGHPLVSHNVNIVVALRQGIALAYSFGGLSVFSAQGVTHYDKRNGLPPGSILAIVETADGILYAGTSAGLAVLGGGAWKVLRNNGLPDGSVRTIAVDRAGTMWVIVGDQLYGRPARSATFAPVMRAFPSTVPEIARGKLLVISTRGEVVQVEIGKKPVVVLEKVSANFDGVYDGPLSTLWGWLGGQGGLVRLREESGGRYVVAERFENLKNGNNPIVSSLMDREGNAWFGTLNGVQRLRAQRIHEVSVPNDVFMPYVHRGLHDSMLLSGIFAHQIVRLTESGHAKVADLADVAALWRAGPDSVWAGSAAGLFHIHARGVEKWPLPAEVKPGRSVQSIAVDQAGVVWVSIIRSGLYRFANGEWTRIDTDVLGEDGMPVFLHATASGQVWMGLTNSRIGQIVNGRVQAVPADKARDIGSVLSLIEIDGRLVAGGEKGLVWVDPRGNKPMLPDNEPAFRGVSGLGLDRRGGLWLNGLDGIYHISKEQLSAFWSAPERRLKWEVFSLADGVRGAATQIRPLPSLSVAEDGRIFYATNSQVGWIDPLDVRRNQRAPNVLVLGLRAGDKELQPRGKIQLASGTTSIEIKYAVTAMSIPERVKIKYQLGGVDRGWQVPSGERVARYTNLEPGSYTFRVIAANEDGVWNNEGATLAFEILPEFWQTWWFRALVLTILVAMIFTLHRWRIASAAARIAEQVATRLEERERIARSLHDNLLQGVQALILRFSTVLRRLPEGSQEKRILDDVLGQAERLVEETRDEVMALRHQWSTEQIVAQFSAELEAMKPGAKASLTLTVSGNLAHMRPDVALEVCQVLKEAVTNAVRHANASEISATLTVSASGIEAVVVDNGIGISPEVALNGTAGHWGIIGMRERISKLGGLLTIVGGEAGTTLRFTAG</sequence>
<evidence type="ECO:0000256" key="2">
    <source>
        <dbReference type="ARBA" id="ARBA00022777"/>
    </source>
</evidence>
<evidence type="ECO:0000259" key="6">
    <source>
        <dbReference type="Pfam" id="PF02518"/>
    </source>
</evidence>
<accession>A0A6L8MIF5</accession>
<dbReference type="InterPro" id="IPR011123">
    <property type="entry name" value="Y_Y_Y"/>
</dbReference>
<dbReference type="InterPro" id="IPR050482">
    <property type="entry name" value="Sensor_HK_TwoCompSys"/>
</dbReference>
<feature type="domain" description="Histidine kinase/HSP90-like ATPase" evidence="6">
    <location>
        <begin position="882"/>
        <end position="969"/>
    </location>
</feature>